<dbReference type="OrthoDB" id="8421424at2"/>
<reference evidence="2" key="1">
    <citation type="journal article" date="2017" name="J. Biotechnol.">
        <title>Complete genome sequence of Novosphingobium resinovorum SA1, a versatile xenobiotic-degrading bacterium capable of utilizing sulfanilic acid.</title>
        <authorList>
            <person name="Hegedus B."/>
            <person name="Kos P.B."/>
            <person name="Balint B."/>
            <person name="Maroti G."/>
            <person name="Gan H.M."/>
            <person name="Perei K."/>
            <person name="Rakhely G."/>
        </authorList>
    </citation>
    <scope>NUCLEOTIDE SEQUENCE [LARGE SCALE GENOMIC DNA]</scope>
    <source>
        <strain evidence="2">SA1</strain>
    </source>
</reference>
<organism evidence="1 2">
    <name type="scientific">Novosphingobium resinovorum</name>
    <dbReference type="NCBI Taxonomy" id="158500"/>
    <lineage>
        <taxon>Bacteria</taxon>
        <taxon>Pseudomonadati</taxon>
        <taxon>Pseudomonadota</taxon>
        <taxon>Alphaproteobacteria</taxon>
        <taxon>Sphingomonadales</taxon>
        <taxon>Sphingomonadaceae</taxon>
        <taxon>Novosphingobium</taxon>
    </lineage>
</organism>
<keyword evidence="2" id="KW-1185">Reference proteome</keyword>
<evidence type="ECO:0000313" key="1">
    <source>
        <dbReference type="EMBL" id="AOR76585.1"/>
    </source>
</evidence>
<accession>A0A1D8A391</accession>
<dbReference type="KEGG" id="nre:BES08_07350"/>
<dbReference type="EMBL" id="CP017075">
    <property type="protein sequence ID" value="AOR76585.1"/>
    <property type="molecule type" value="Genomic_DNA"/>
</dbReference>
<name>A0A1D8A391_9SPHN</name>
<sequence length="79" mass="8850">MSIIERAARELAKKQSGSDDWDALDAELQRELKDEVRAVLQAVREPSDAMKQVAVSFGQAVYPEDFWVEMIDAALAEPN</sequence>
<evidence type="ECO:0000313" key="2">
    <source>
        <dbReference type="Proteomes" id="UP000094626"/>
    </source>
</evidence>
<dbReference type="AlphaFoldDB" id="A0A1D8A391"/>
<dbReference type="RefSeq" id="WP_069707996.1">
    <property type="nucleotide sequence ID" value="NZ_CP017075.1"/>
</dbReference>
<protein>
    <submittedName>
        <fullName evidence="1">Uncharacterized protein</fullName>
    </submittedName>
</protein>
<gene>
    <name evidence="1" type="ORF">BES08_07350</name>
</gene>
<dbReference type="Proteomes" id="UP000094626">
    <property type="component" value="Chromosome"/>
</dbReference>
<proteinExistence type="predicted"/>